<evidence type="ECO:0000313" key="6">
    <source>
        <dbReference type="EnsemblPlants" id="QL02p047905:mrna"/>
    </source>
</evidence>
<name>A0A7N2KW94_QUELO</name>
<comment type="similarity">
    <text evidence="2">Belongs to the KHG/KDPG aldolase family.</text>
</comment>
<dbReference type="EnsemblPlants" id="QL02p047905:mrna">
    <property type="protein sequence ID" value="QL02p047905:mrna"/>
    <property type="gene ID" value="QL02p047905"/>
</dbReference>
<dbReference type="Gramene" id="QL02p047905:mrna">
    <property type="protein sequence ID" value="QL02p047905:mrna"/>
    <property type="gene ID" value="QL02p047905"/>
</dbReference>
<dbReference type="PANTHER" id="PTHR30246">
    <property type="entry name" value="2-KETO-3-DEOXY-6-PHOSPHOGLUCONATE ALDOLASE"/>
    <property type="match status" value="1"/>
</dbReference>
<dbReference type="InterPro" id="IPR013785">
    <property type="entry name" value="Aldolase_TIM"/>
</dbReference>
<reference evidence="6" key="2">
    <citation type="submission" date="2021-01" db="UniProtKB">
        <authorList>
            <consortium name="EnsemblPlants"/>
        </authorList>
    </citation>
    <scope>IDENTIFICATION</scope>
</reference>
<keyword evidence="7" id="KW-1185">Reference proteome</keyword>
<dbReference type="PANTHER" id="PTHR30246:SF1">
    <property type="entry name" value="2-DEHYDRO-3-DEOXY-6-PHOSPHOGALACTONATE ALDOLASE-RELATED"/>
    <property type="match status" value="1"/>
</dbReference>
<dbReference type="InterPro" id="IPR000887">
    <property type="entry name" value="Aldlse_KDPG_KHG"/>
</dbReference>
<evidence type="ECO:0000256" key="3">
    <source>
        <dbReference type="ARBA" id="ARBA00011233"/>
    </source>
</evidence>
<dbReference type="Proteomes" id="UP000594261">
    <property type="component" value="Chromosome 2"/>
</dbReference>
<evidence type="ECO:0000256" key="1">
    <source>
        <dbReference type="ARBA" id="ARBA00004761"/>
    </source>
</evidence>
<dbReference type="GO" id="GO:0016829">
    <property type="term" value="F:lyase activity"/>
    <property type="evidence" value="ECO:0007669"/>
    <property type="project" value="UniProtKB-KW"/>
</dbReference>
<keyword evidence="4" id="KW-0456">Lyase</keyword>
<dbReference type="Gene3D" id="3.20.20.70">
    <property type="entry name" value="Aldolase class I"/>
    <property type="match status" value="1"/>
</dbReference>
<evidence type="ECO:0000256" key="2">
    <source>
        <dbReference type="ARBA" id="ARBA00006906"/>
    </source>
</evidence>
<comment type="subunit">
    <text evidence="3">Homotrimer.</text>
</comment>
<proteinExistence type="inferred from homology"/>
<evidence type="ECO:0000256" key="4">
    <source>
        <dbReference type="ARBA" id="ARBA00023239"/>
    </source>
</evidence>
<organism evidence="6 7">
    <name type="scientific">Quercus lobata</name>
    <name type="common">Valley oak</name>
    <dbReference type="NCBI Taxonomy" id="97700"/>
    <lineage>
        <taxon>Eukaryota</taxon>
        <taxon>Viridiplantae</taxon>
        <taxon>Streptophyta</taxon>
        <taxon>Embryophyta</taxon>
        <taxon>Tracheophyta</taxon>
        <taxon>Spermatophyta</taxon>
        <taxon>Magnoliopsida</taxon>
        <taxon>eudicotyledons</taxon>
        <taxon>Gunneridae</taxon>
        <taxon>Pentapetalae</taxon>
        <taxon>rosids</taxon>
        <taxon>fabids</taxon>
        <taxon>Fagales</taxon>
        <taxon>Fagaceae</taxon>
        <taxon>Quercus</taxon>
    </lineage>
</organism>
<evidence type="ECO:0000313" key="7">
    <source>
        <dbReference type="Proteomes" id="UP000594261"/>
    </source>
</evidence>
<keyword evidence="5" id="KW-0119">Carbohydrate metabolism</keyword>
<accession>A0A7N2KW94</accession>
<protein>
    <submittedName>
        <fullName evidence="6">Uncharacterized protein</fullName>
    </submittedName>
</protein>
<dbReference type="AlphaFoldDB" id="A0A7N2KW94"/>
<dbReference type="SUPFAM" id="SSF51569">
    <property type="entry name" value="Aldolase"/>
    <property type="match status" value="1"/>
</dbReference>
<comment type="pathway">
    <text evidence="1">Carbohydrate acid metabolism.</text>
</comment>
<dbReference type="InParanoid" id="A0A7N2KW94"/>
<sequence>MIKTVAALKSLKKHKRVCLYLLENPRKESVVSKLARGHVSKFILVGTVLDVEDANNAINAGAKFLMSPAMVKDLMQGSDIKQAGTTVTM</sequence>
<reference evidence="7" key="1">
    <citation type="journal article" date="2016" name="G3 (Bethesda)">
        <title>First Draft Assembly and Annotation of the Genome of a California Endemic Oak Quercus lobata Nee (Fagaceae).</title>
        <authorList>
            <person name="Sork V.L."/>
            <person name="Fitz-Gibbon S.T."/>
            <person name="Puiu D."/>
            <person name="Crepeau M."/>
            <person name="Gugger P.F."/>
            <person name="Sherman R."/>
            <person name="Stevens K."/>
            <person name="Langley C.H."/>
            <person name="Pellegrini M."/>
            <person name="Salzberg S.L."/>
        </authorList>
    </citation>
    <scope>NUCLEOTIDE SEQUENCE [LARGE SCALE GENOMIC DNA]</scope>
    <source>
        <strain evidence="7">cv. SW786</strain>
    </source>
</reference>
<evidence type="ECO:0000256" key="5">
    <source>
        <dbReference type="ARBA" id="ARBA00023277"/>
    </source>
</evidence>